<dbReference type="PANTHER" id="PTHR39966">
    <property type="entry name" value="BLL2471 PROTEIN-RELATED"/>
    <property type="match status" value="1"/>
</dbReference>
<name>A0AAU9DW84_9FUSO</name>
<dbReference type="EMBL" id="AP027059">
    <property type="protein sequence ID" value="BDU49460.1"/>
    <property type="molecule type" value="Genomic_DNA"/>
</dbReference>
<evidence type="ECO:0000313" key="2">
    <source>
        <dbReference type="EMBL" id="BDU49460.1"/>
    </source>
</evidence>
<evidence type="ECO:0000259" key="1">
    <source>
        <dbReference type="Pfam" id="PF01814"/>
    </source>
</evidence>
<protein>
    <recommendedName>
        <fullName evidence="1">Hemerythrin-like domain-containing protein</fullName>
    </recommendedName>
</protein>
<dbReference type="RefSeq" id="WP_307904419.1">
    <property type="nucleotide sequence ID" value="NZ_AP027059.1"/>
</dbReference>
<accession>A0AAU9DW84</accession>
<gene>
    <name evidence="2" type="ORF">HLVA_00290</name>
</gene>
<dbReference type="Pfam" id="PF13596">
    <property type="entry name" value="PAS_10"/>
    <property type="match status" value="1"/>
</dbReference>
<keyword evidence="3" id="KW-1185">Reference proteome</keyword>
<dbReference type="InterPro" id="IPR035965">
    <property type="entry name" value="PAS-like_dom_sf"/>
</dbReference>
<feature type="domain" description="Hemerythrin-like" evidence="1">
    <location>
        <begin position="92"/>
        <end position="213"/>
    </location>
</feature>
<evidence type="ECO:0000313" key="3">
    <source>
        <dbReference type="Proteomes" id="UP001321582"/>
    </source>
</evidence>
<dbReference type="GO" id="GO:0005886">
    <property type="term" value="C:plasma membrane"/>
    <property type="evidence" value="ECO:0007669"/>
    <property type="project" value="TreeGrafter"/>
</dbReference>
<proteinExistence type="predicted"/>
<dbReference type="PANTHER" id="PTHR39966:SF3">
    <property type="entry name" value="DUF438 DOMAIN-CONTAINING PROTEIN"/>
    <property type="match status" value="1"/>
</dbReference>
<dbReference type="Pfam" id="PF01814">
    <property type="entry name" value="Hemerythrin"/>
    <property type="match status" value="1"/>
</dbReference>
<dbReference type="Proteomes" id="UP001321582">
    <property type="component" value="Chromosome"/>
</dbReference>
<dbReference type="AlphaFoldDB" id="A0AAU9DW84"/>
<sequence>MEIIKNHEEKINKLLEFSKGMISGEDGKFLVDKYQKVIDEITPFDVIELEDRQIKMGITPAIIKNSIEKIMNIFYTPLENYNWEKPEEGNPLYYYMKENDKLKEILEEIKKEAIMKQDITKLKEYMVKIKEINNHYIRKENVLFPYLEKLWTNYTPLKVMWSLHDDIRKMLKNIDKLIEQNSSFNVEINKTVGEFFFLIYGMIFKEELVVFPVAMQTVPEKSWQEMMKEELGFEFSFIEKPIIKFDDEVKKDNMGNLKELFFKVETGELNKNQLELILNSLPIDITFIDENDEVKYFSKPKDRFFPRTPAIIGRKVQNCHPPESVNIVERILDSFKSGEKDSEKFWLKMRNKYIYIQYFAVRDDKNRYIGTLEVGQDITEISKLEGEKRLVDDTK</sequence>
<organism evidence="2 3">
    <name type="scientific">Haliovirga abyssi</name>
    <dbReference type="NCBI Taxonomy" id="2996794"/>
    <lineage>
        <taxon>Bacteria</taxon>
        <taxon>Fusobacteriati</taxon>
        <taxon>Fusobacteriota</taxon>
        <taxon>Fusobacteriia</taxon>
        <taxon>Fusobacteriales</taxon>
        <taxon>Haliovirgaceae</taxon>
        <taxon>Haliovirga</taxon>
    </lineage>
</organism>
<dbReference type="InterPro" id="IPR012312">
    <property type="entry name" value="Hemerythrin-like"/>
</dbReference>
<reference evidence="2 3" key="1">
    <citation type="submission" date="2022-11" db="EMBL/GenBank/DDBJ databases">
        <title>Haliovirga abyssi gen. nov., sp. nov., a mesophilic fermentative bacterium isolated from the Iheya North hydrothermal field and the proposal of Haliovirgaceae fam. nov.</title>
        <authorList>
            <person name="Miyazaki U."/>
            <person name="Tame A."/>
            <person name="Miyazaki J."/>
            <person name="Takai K."/>
            <person name="Sawayama S."/>
            <person name="Kitajima M."/>
            <person name="Okamoto A."/>
            <person name="Nakagawa S."/>
        </authorList>
    </citation>
    <scope>NUCLEOTIDE SEQUENCE [LARGE SCALE GENOMIC DNA]</scope>
    <source>
        <strain evidence="2 3">IC12</strain>
    </source>
</reference>
<dbReference type="Gene3D" id="1.20.120.520">
    <property type="entry name" value="nmb1532 protein domain like"/>
    <property type="match status" value="1"/>
</dbReference>
<dbReference type="KEGG" id="haby:HLVA_00290"/>
<dbReference type="SUPFAM" id="SSF55785">
    <property type="entry name" value="PYP-like sensor domain (PAS domain)"/>
    <property type="match status" value="1"/>
</dbReference>
<dbReference type="Gene3D" id="3.30.450.20">
    <property type="entry name" value="PAS domain"/>
    <property type="match status" value="1"/>
</dbReference>